<dbReference type="STRING" id="559515.M4BU27"/>
<reference evidence="4" key="1">
    <citation type="journal article" date="2010" name="Science">
        <title>Signatures of adaptation to obligate biotrophy in the Hyaloperonospora arabidopsidis genome.</title>
        <authorList>
            <person name="Baxter L."/>
            <person name="Tripathy S."/>
            <person name="Ishaque N."/>
            <person name="Boot N."/>
            <person name="Cabral A."/>
            <person name="Kemen E."/>
            <person name="Thines M."/>
            <person name="Ah-Fong A."/>
            <person name="Anderson R."/>
            <person name="Badejoko W."/>
            <person name="Bittner-Eddy P."/>
            <person name="Boore J.L."/>
            <person name="Chibucos M.C."/>
            <person name="Coates M."/>
            <person name="Dehal P."/>
            <person name="Delehaunty K."/>
            <person name="Dong S."/>
            <person name="Downton P."/>
            <person name="Dumas B."/>
            <person name="Fabro G."/>
            <person name="Fronick C."/>
            <person name="Fuerstenberg S.I."/>
            <person name="Fulton L."/>
            <person name="Gaulin E."/>
            <person name="Govers F."/>
            <person name="Hughes L."/>
            <person name="Humphray S."/>
            <person name="Jiang R.H."/>
            <person name="Judelson H."/>
            <person name="Kamoun S."/>
            <person name="Kyung K."/>
            <person name="Meijer H."/>
            <person name="Minx P."/>
            <person name="Morris P."/>
            <person name="Nelson J."/>
            <person name="Phuntumart V."/>
            <person name="Qutob D."/>
            <person name="Rehmany A."/>
            <person name="Rougon-Cardoso A."/>
            <person name="Ryden P."/>
            <person name="Torto-Alalibo T."/>
            <person name="Studholme D."/>
            <person name="Wang Y."/>
            <person name="Win J."/>
            <person name="Wood J."/>
            <person name="Clifton S.W."/>
            <person name="Rogers J."/>
            <person name="Van den Ackerveken G."/>
            <person name="Jones J.D."/>
            <person name="McDowell J.M."/>
            <person name="Beynon J."/>
            <person name="Tyler B.M."/>
        </authorList>
    </citation>
    <scope>NUCLEOTIDE SEQUENCE [LARGE SCALE GENOMIC DNA]</scope>
    <source>
        <strain evidence="4">Emoy2</strain>
    </source>
</reference>
<sequence>MGEETRSSKNRSGSCSSRVDANVVTYDADVDQVDIEEEDHLNNGDDAIIESDDDDDAGIFSIANDYSSEDDDTLADEQKEERTLSAVRTRQTEQNNVSSAEGFLLAREAVVRFVLDSIAYAVYRQKRNADKNGRANVRSFIEGNLVLLSTANLPRHVVTNLGSSLLLPKYIGPFRVLHRQGNAYTIELLRRMRTHPTFYVGRLRPYCQYEPSSDDEDSPHVQEST</sequence>
<dbReference type="EnsemblProtists" id="HpaT810014">
    <property type="protein sequence ID" value="HpaP810014"/>
    <property type="gene ID" value="HpaG810014"/>
</dbReference>
<organism evidence="3 4">
    <name type="scientific">Hyaloperonospora arabidopsidis (strain Emoy2)</name>
    <name type="common">Downy mildew agent</name>
    <name type="synonym">Peronospora arabidopsidis</name>
    <dbReference type="NCBI Taxonomy" id="559515"/>
    <lineage>
        <taxon>Eukaryota</taxon>
        <taxon>Sar</taxon>
        <taxon>Stramenopiles</taxon>
        <taxon>Oomycota</taxon>
        <taxon>Peronosporomycetes</taxon>
        <taxon>Peronosporales</taxon>
        <taxon>Peronosporaceae</taxon>
        <taxon>Hyaloperonospora</taxon>
    </lineage>
</organism>
<dbReference type="EMBL" id="JH597899">
    <property type="status" value="NOT_ANNOTATED_CDS"/>
    <property type="molecule type" value="Genomic_DNA"/>
</dbReference>
<feature type="domain" description="Tf2-1-like SH3-like" evidence="2">
    <location>
        <begin position="143"/>
        <end position="206"/>
    </location>
</feature>
<reference evidence="3" key="2">
    <citation type="submission" date="2015-06" db="UniProtKB">
        <authorList>
            <consortium name="EnsemblProtists"/>
        </authorList>
    </citation>
    <scope>IDENTIFICATION</scope>
    <source>
        <strain evidence="3">Emoy2</strain>
    </source>
</reference>
<dbReference type="InParanoid" id="M4BU27"/>
<evidence type="ECO:0000313" key="3">
    <source>
        <dbReference type="EnsemblProtists" id="HpaP810014"/>
    </source>
</evidence>
<keyword evidence="4" id="KW-1185">Reference proteome</keyword>
<dbReference type="HOGENOM" id="CLU_1231888_0_0_1"/>
<evidence type="ECO:0000313" key="4">
    <source>
        <dbReference type="Proteomes" id="UP000011713"/>
    </source>
</evidence>
<name>M4BU27_HYAAE</name>
<dbReference type="Pfam" id="PF24626">
    <property type="entry name" value="SH3_Tf2-1"/>
    <property type="match status" value="1"/>
</dbReference>
<dbReference type="InterPro" id="IPR056924">
    <property type="entry name" value="SH3_Tf2-1"/>
</dbReference>
<dbReference type="eggNOG" id="ENOG502SBC1">
    <property type="taxonomic scope" value="Eukaryota"/>
</dbReference>
<evidence type="ECO:0000259" key="2">
    <source>
        <dbReference type="Pfam" id="PF24626"/>
    </source>
</evidence>
<feature type="compositionally biased region" description="Acidic residues" evidence="1">
    <location>
        <begin position="28"/>
        <end position="39"/>
    </location>
</feature>
<feature type="region of interest" description="Disordered" evidence="1">
    <location>
        <begin position="28"/>
        <end position="54"/>
    </location>
</feature>
<dbReference type="AlphaFoldDB" id="M4BU27"/>
<proteinExistence type="predicted"/>
<dbReference type="VEuPathDB" id="FungiDB:HpaG810014"/>
<evidence type="ECO:0000256" key="1">
    <source>
        <dbReference type="SAM" id="MobiDB-lite"/>
    </source>
</evidence>
<protein>
    <recommendedName>
        <fullName evidence="2">Tf2-1-like SH3-like domain-containing protein</fullName>
    </recommendedName>
</protein>
<accession>M4BU27</accession>
<dbReference type="Proteomes" id="UP000011713">
    <property type="component" value="Unassembled WGS sequence"/>
</dbReference>